<dbReference type="OrthoDB" id="427480at2759"/>
<dbReference type="Pfam" id="PF03109">
    <property type="entry name" value="ABC1"/>
    <property type="match status" value="1"/>
</dbReference>
<protein>
    <recommendedName>
        <fullName evidence="1">ABC1 atypical kinase-like domain-containing protein</fullName>
    </recommendedName>
</protein>
<dbReference type="InterPro" id="IPR004147">
    <property type="entry name" value="ABC1_dom"/>
</dbReference>
<dbReference type="PANTHER" id="PTHR43173:SF28">
    <property type="entry name" value="AARF DOMAIN CONTAINING KINASE 5"/>
    <property type="match status" value="1"/>
</dbReference>
<reference evidence="2 3" key="1">
    <citation type="journal article" date="2014" name="Curr. Biol.">
        <title>The genome of the clonal raider ant Cerapachys biroi.</title>
        <authorList>
            <person name="Oxley P.R."/>
            <person name="Ji L."/>
            <person name="Fetter-Pruneda I."/>
            <person name="McKenzie S.K."/>
            <person name="Li C."/>
            <person name="Hu H."/>
            <person name="Zhang G."/>
            <person name="Kronauer D.J."/>
        </authorList>
    </citation>
    <scope>NUCLEOTIDE SEQUENCE [LARGE SCALE GENOMIC DNA]</scope>
</reference>
<sequence length="105" mass="12272">LQEIIDRLRLELDFENEGRNSEQCAKDLKKFKYAYVPKVYWNLKWIDGVKVTDVKSIKAQGLNLADVDKKLITLMGEQIFHTGFMHADPHPGNGIIFHKIFRQKE</sequence>
<dbReference type="InterPro" id="IPR051130">
    <property type="entry name" value="Mito_struct-func_regulator"/>
</dbReference>
<dbReference type="EMBL" id="KK107029">
    <property type="protein sequence ID" value="EZA62156.1"/>
    <property type="molecule type" value="Genomic_DNA"/>
</dbReference>
<dbReference type="PANTHER" id="PTHR43173">
    <property type="entry name" value="ABC1 FAMILY PROTEIN"/>
    <property type="match status" value="1"/>
</dbReference>
<evidence type="ECO:0000313" key="3">
    <source>
        <dbReference type="Proteomes" id="UP000053097"/>
    </source>
</evidence>
<gene>
    <name evidence="2" type="ORF">X777_06105</name>
</gene>
<proteinExistence type="predicted"/>
<feature type="domain" description="ABC1 atypical kinase-like" evidence="1">
    <location>
        <begin position="2"/>
        <end position="94"/>
    </location>
</feature>
<keyword evidence="3" id="KW-1185">Reference proteome</keyword>
<dbReference type="STRING" id="2015173.A0A026X2E4"/>
<feature type="non-terminal residue" evidence="2">
    <location>
        <position position="1"/>
    </location>
</feature>
<evidence type="ECO:0000313" key="2">
    <source>
        <dbReference type="EMBL" id="EZA62156.1"/>
    </source>
</evidence>
<dbReference type="AlphaFoldDB" id="A0A026X2E4"/>
<evidence type="ECO:0000259" key="1">
    <source>
        <dbReference type="Pfam" id="PF03109"/>
    </source>
</evidence>
<dbReference type="Proteomes" id="UP000053097">
    <property type="component" value="Unassembled WGS sequence"/>
</dbReference>
<accession>A0A026X2E4</accession>
<organism evidence="2 3">
    <name type="scientific">Ooceraea biroi</name>
    <name type="common">Clonal raider ant</name>
    <name type="synonym">Cerapachys biroi</name>
    <dbReference type="NCBI Taxonomy" id="2015173"/>
    <lineage>
        <taxon>Eukaryota</taxon>
        <taxon>Metazoa</taxon>
        <taxon>Ecdysozoa</taxon>
        <taxon>Arthropoda</taxon>
        <taxon>Hexapoda</taxon>
        <taxon>Insecta</taxon>
        <taxon>Pterygota</taxon>
        <taxon>Neoptera</taxon>
        <taxon>Endopterygota</taxon>
        <taxon>Hymenoptera</taxon>
        <taxon>Apocrita</taxon>
        <taxon>Aculeata</taxon>
        <taxon>Formicoidea</taxon>
        <taxon>Formicidae</taxon>
        <taxon>Dorylinae</taxon>
        <taxon>Ooceraea</taxon>
    </lineage>
</organism>
<name>A0A026X2E4_OOCBI</name>